<feature type="transmembrane region" description="Helical" evidence="1">
    <location>
        <begin position="45"/>
        <end position="66"/>
    </location>
</feature>
<dbReference type="PIRSF" id="PIRSF011443">
    <property type="entry name" value="YgjV"/>
    <property type="match status" value="1"/>
</dbReference>
<keyword evidence="3" id="KW-1185">Reference proteome</keyword>
<name>A0ABU9MZC9_9GAMM</name>
<dbReference type="RefSeq" id="WP_342680051.1">
    <property type="nucleotide sequence ID" value="NZ_JBCGCU010000021.1"/>
</dbReference>
<comment type="caution">
    <text evidence="2">The sequence shown here is derived from an EMBL/GenBank/DDBJ whole genome shotgun (WGS) entry which is preliminary data.</text>
</comment>
<dbReference type="InterPro" id="IPR026267">
    <property type="entry name" value="YgjV"/>
</dbReference>
<accession>A0ABU9MZC9</accession>
<keyword evidence="1" id="KW-0812">Transmembrane</keyword>
<feature type="transmembrane region" description="Helical" evidence="1">
    <location>
        <begin position="129"/>
        <end position="150"/>
    </location>
</feature>
<dbReference type="Pfam" id="PF10688">
    <property type="entry name" value="Imp-YgjV"/>
    <property type="match status" value="1"/>
</dbReference>
<feature type="transmembrane region" description="Helical" evidence="1">
    <location>
        <begin position="78"/>
        <end position="109"/>
    </location>
</feature>
<sequence>MTYYLISQALAAIAVALDIMSFQFYRRHYVLACLVASTALTSIHYILLQQAAGAALMALASVRYAISIRYQRRQLMRFFILCALVLGVLVMDSWWSLLAVAGSCLQTYAAFQGEQVHMRLSMLVGTCFWLAYAVIAGSPVAMVMEALFLTSNLIGLYRFRASLN</sequence>
<protein>
    <submittedName>
        <fullName evidence="2">YgjV family protein</fullName>
    </submittedName>
</protein>
<keyword evidence="1" id="KW-1133">Transmembrane helix</keyword>
<dbReference type="Proteomes" id="UP001447008">
    <property type="component" value="Unassembled WGS sequence"/>
</dbReference>
<keyword evidence="1" id="KW-0472">Membrane</keyword>
<organism evidence="2 3">
    <name type="scientific">Pseudoalteromonas qingdaonensis</name>
    <dbReference type="NCBI Taxonomy" id="3131913"/>
    <lineage>
        <taxon>Bacteria</taxon>
        <taxon>Pseudomonadati</taxon>
        <taxon>Pseudomonadota</taxon>
        <taxon>Gammaproteobacteria</taxon>
        <taxon>Alteromonadales</taxon>
        <taxon>Pseudoalteromonadaceae</taxon>
        <taxon>Pseudoalteromonas</taxon>
    </lineage>
</organism>
<gene>
    <name evidence="2" type="ORF">WCN91_14295</name>
</gene>
<dbReference type="InterPro" id="IPR019629">
    <property type="entry name" value="Uncharacterised_HI1736/YgjV"/>
</dbReference>
<evidence type="ECO:0000313" key="2">
    <source>
        <dbReference type="EMBL" id="MEM0516572.1"/>
    </source>
</evidence>
<evidence type="ECO:0000313" key="3">
    <source>
        <dbReference type="Proteomes" id="UP001447008"/>
    </source>
</evidence>
<evidence type="ECO:0000256" key="1">
    <source>
        <dbReference type="SAM" id="Phobius"/>
    </source>
</evidence>
<proteinExistence type="predicted"/>
<reference evidence="2 3" key="1">
    <citation type="submission" date="2024-03" db="EMBL/GenBank/DDBJ databases">
        <title>Pseudoalteromonas qingdaonensis sp. nov., isolated from the intestines of marine benthic organisms.</title>
        <authorList>
            <person name="Lin X."/>
            <person name="Fang S."/>
            <person name="Hu X."/>
        </authorList>
    </citation>
    <scope>NUCLEOTIDE SEQUENCE [LARGE SCALE GENOMIC DNA]</scope>
    <source>
        <strain evidence="2 3">YIC-827</strain>
    </source>
</reference>
<dbReference type="EMBL" id="JBCGCU010000021">
    <property type="protein sequence ID" value="MEM0516572.1"/>
    <property type="molecule type" value="Genomic_DNA"/>
</dbReference>